<dbReference type="Proteomes" id="UP000241462">
    <property type="component" value="Unassembled WGS sequence"/>
</dbReference>
<organism evidence="1 2">
    <name type="scientific">Coniella lustricola</name>
    <dbReference type="NCBI Taxonomy" id="2025994"/>
    <lineage>
        <taxon>Eukaryota</taxon>
        <taxon>Fungi</taxon>
        <taxon>Dikarya</taxon>
        <taxon>Ascomycota</taxon>
        <taxon>Pezizomycotina</taxon>
        <taxon>Sordariomycetes</taxon>
        <taxon>Sordariomycetidae</taxon>
        <taxon>Diaporthales</taxon>
        <taxon>Schizoparmaceae</taxon>
        <taxon>Coniella</taxon>
    </lineage>
</organism>
<dbReference type="InParanoid" id="A0A2T3A438"/>
<proteinExistence type="predicted"/>
<keyword evidence="2" id="KW-1185">Reference proteome</keyword>
<name>A0A2T3A438_9PEZI</name>
<evidence type="ECO:0000313" key="1">
    <source>
        <dbReference type="EMBL" id="PSR82501.1"/>
    </source>
</evidence>
<sequence length="182" mass="20367">MPMMLLSWMRSRSAYEMGNRVATREMSASDPLVSQNVVMAHFCTRRTDGWARMAHCAGVQNSSKHVGSCGMVGLMWSRLRVRYSRVWRIHSSVCDCDTTPRTSATPYRLRSREKGATLAGSSMSAKAMVGMSSVPRDWMWAISSRSATSKRRHEAAMASSLPWMRRRLMVAKREGSGIGSEP</sequence>
<evidence type="ECO:0000313" key="2">
    <source>
        <dbReference type="Proteomes" id="UP000241462"/>
    </source>
</evidence>
<accession>A0A2T3A438</accession>
<reference evidence="1 2" key="1">
    <citation type="journal article" date="2018" name="Mycol. Prog.">
        <title>Coniella lustricola, a new species from submerged detritus.</title>
        <authorList>
            <person name="Raudabaugh D.B."/>
            <person name="Iturriaga T."/>
            <person name="Carver A."/>
            <person name="Mondo S."/>
            <person name="Pangilinan J."/>
            <person name="Lipzen A."/>
            <person name="He G."/>
            <person name="Amirebrahimi M."/>
            <person name="Grigoriev I.V."/>
            <person name="Miller A.N."/>
        </authorList>
    </citation>
    <scope>NUCLEOTIDE SEQUENCE [LARGE SCALE GENOMIC DNA]</scope>
    <source>
        <strain evidence="1 2">B22-T-1</strain>
    </source>
</reference>
<dbReference type="AlphaFoldDB" id="A0A2T3A438"/>
<dbReference type="EMBL" id="KZ678476">
    <property type="protein sequence ID" value="PSR82501.1"/>
    <property type="molecule type" value="Genomic_DNA"/>
</dbReference>
<protein>
    <submittedName>
        <fullName evidence="1">Uncharacterized protein</fullName>
    </submittedName>
</protein>
<gene>
    <name evidence="1" type="ORF">BD289DRAFT_437319</name>
</gene>